<dbReference type="HOGENOM" id="CLU_1555780_0_0_1"/>
<dbReference type="AlphaFoldDB" id="S7ZZA8"/>
<reference evidence="1 2" key="1">
    <citation type="journal article" date="2013" name="PLoS ONE">
        <title>Genomic and secretomic analyses reveal unique features of the lignocellulolytic enzyme system of Penicillium decumbens.</title>
        <authorList>
            <person name="Liu G."/>
            <person name="Zhang L."/>
            <person name="Wei X."/>
            <person name="Zou G."/>
            <person name="Qin Y."/>
            <person name="Ma L."/>
            <person name="Li J."/>
            <person name="Zheng H."/>
            <person name="Wang S."/>
            <person name="Wang C."/>
            <person name="Xun L."/>
            <person name="Zhao G.-P."/>
            <person name="Zhou Z."/>
            <person name="Qu Y."/>
        </authorList>
    </citation>
    <scope>NUCLEOTIDE SEQUENCE [LARGE SCALE GENOMIC DNA]</scope>
    <source>
        <strain evidence="2">114-2 / CGMCC 5302</strain>
    </source>
</reference>
<dbReference type="Proteomes" id="UP000019376">
    <property type="component" value="Unassembled WGS sequence"/>
</dbReference>
<name>S7ZZA8_PENO1</name>
<evidence type="ECO:0000313" key="1">
    <source>
        <dbReference type="EMBL" id="EPS34176.1"/>
    </source>
</evidence>
<protein>
    <submittedName>
        <fullName evidence="1">Uncharacterized protein</fullName>
    </submittedName>
</protein>
<sequence>MSIHNHFIYMVENRNNPSTSFKYSRKHSATIVHPSETNCPITQYHPASSDEILHRPDIFTHEEHMTSNLHTWKKLSSCLPIVVTVIPRKTRSSDVSLALFVRFYQWKSLKQVFAESVTNKRIPTPYIKNVLFFPGESWLPTKLRLLVYGTRQCEEYMGMQIGQMVGYFVFAG</sequence>
<organism evidence="1 2">
    <name type="scientific">Penicillium oxalicum (strain 114-2 / CGMCC 5302)</name>
    <name type="common">Penicillium decumbens</name>
    <dbReference type="NCBI Taxonomy" id="933388"/>
    <lineage>
        <taxon>Eukaryota</taxon>
        <taxon>Fungi</taxon>
        <taxon>Dikarya</taxon>
        <taxon>Ascomycota</taxon>
        <taxon>Pezizomycotina</taxon>
        <taxon>Eurotiomycetes</taxon>
        <taxon>Eurotiomycetidae</taxon>
        <taxon>Eurotiales</taxon>
        <taxon>Aspergillaceae</taxon>
        <taxon>Penicillium</taxon>
    </lineage>
</organism>
<proteinExistence type="predicted"/>
<accession>S7ZZA8</accession>
<gene>
    <name evidence="1" type="ORF">PDE_09140</name>
</gene>
<evidence type="ECO:0000313" key="2">
    <source>
        <dbReference type="Proteomes" id="UP000019376"/>
    </source>
</evidence>
<keyword evidence="2" id="KW-1185">Reference proteome</keyword>
<dbReference type="EMBL" id="KB644415">
    <property type="protein sequence ID" value="EPS34176.1"/>
    <property type="molecule type" value="Genomic_DNA"/>
</dbReference>